<dbReference type="RefSeq" id="WP_118913718.1">
    <property type="nucleotide sequence ID" value="NZ_CBCRVH010000011.1"/>
</dbReference>
<sequence>MASHDAGWDAFRSELRHWMELRHFTSRALAMKLNDALGASSDVNLDEHVVKRWRHSTAPPLAAVRHIAAILEMSDDPTGAAPHDPTFILRRMGLLDEPATTGELVDSSFRLQELRLRLLDVRASLGEHSARSGAGRLVQTAMSHGYAAAVYPVWAGPVGYPMHVSDRIDFRPARPGLGSIDDVPAMRSLFVENFAVPGQLRPRFSTHPDDLATQEHWAIPHIGRPSTRSGHMLHLAVPSIAVSAQTARAWVDDVASMLAWVLGYGFVSTREIARELTRNPFATEALRNDVHEQFLTQAPARHVWSHHAAGLPSDNPGAPWTDASGAVASSLVHVRLVETDAVLDHESDWLAEQLGTTEEEAAVLAKRDRDEAASRLDSPTMQQVRHRVVTVPVELLTDASDRWEQVFQTVLLVTHRLHELGVKVDLYPIHERLARDEPDIAPTILRWLADHGSPLVSETFSSSHHLG</sequence>
<dbReference type="AlphaFoldDB" id="A0A417Z3A7"/>
<accession>A0A417Z3A7</accession>
<proteinExistence type="predicted"/>
<dbReference type="Proteomes" id="UP000285376">
    <property type="component" value="Unassembled WGS sequence"/>
</dbReference>
<dbReference type="EMBL" id="QWLM01000011">
    <property type="protein sequence ID" value="RHW45158.1"/>
    <property type="molecule type" value="Genomic_DNA"/>
</dbReference>
<comment type="caution">
    <text evidence="1">The sequence shown here is derived from an EMBL/GenBank/DDBJ whole genome shotgun (WGS) entry which is preliminary data.</text>
</comment>
<protein>
    <submittedName>
        <fullName evidence="1">Uncharacterized protein</fullName>
    </submittedName>
</protein>
<reference evidence="1 2" key="1">
    <citation type="submission" date="2018-08" db="EMBL/GenBank/DDBJ databases">
        <title>Whole genome sequence analysis of Dermacoccus abyssi bacteria isolated from Deep Mariana trench Micromonospora spp reveals genes involved in the environmental adaptation and production of secondary metabolites.</title>
        <authorList>
            <person name="Abdel-Mageed W.M."/>
            <person name="Lehri B."/>
            <person name="Nouioui I."/>
            <person name="Goodfellow I."/>
            <person name="Jaspars M."/>
            <person name="Karlyshev A."/>
        </authorList>
    </citation>
    <scope>NUCLEOTIDE SEQUENCE [LARGE SCALE GENOMIC DNA]</scope>
    <source>
        <strain evidence="1 2">MT1.1</strain>
    </source>
</reference>
<evidence type="ECO:0000313" key="1">
    <source>
        <dbReference type="EMBL" id="RHW45158.1"/>
    </source>
</evidence>
<evidence type="ECO:0000313" key="2">
    <source>
        <dbReference type="Proteomes" id="UP000285376"/>
    </source>
</evidence>
<name>A0A417Z3A7_9MICO</name>
<organism evidence="1 2">
    <name type="scientific">Dermacoccus abyssi</name>
    <dbReference type="NCBI Taxonomy" id="322596"/>
    <lineage>
        <taxon>Bacteria</taxon>
        <taxon>Bacillati</taxon>
        <taxon>Actinomycetota</taxon>
        <taxon>Actinomycetes</taxon>
        <taxon>Micrococcales</taxon>
        <taxon>Dermacoccaceae</taxon>
        <taxon>Dermacoccus</taxon>
    </lineage>
</organism>
<gene>
    <name evidence="1" type="ORF">D1832_09900</name>
</gene>